<accession>A0A816BVC3</accession>
<gene>
    <name evidence="1" type="ORF">CJN711_LOCUS37001</name>
</gene>
<protein>
    <submittedName>
        <fullName evidence="1">Uncharacterized protein</fullName>
    </submittedName>
</protein>
<evidence type="ECO:0000313" key="2">
    <source>
        <dbReference type="Proteomes" id="UP000663855"/>
    </source>
</evidence>
<comment type="caution">
    <text evidence="1">The sequence shown here is derived from an EMBL/GenBank/DDBJ whole genome shotgun (WGS) entry which is preliminary data.</text>
</comment>
<reference evidence="1" key="1">
    <citation type="submission" date="2021-02" db="EMBL/GenBank/DDBJ databases">
        <authorList>
            <person name="Nowell W R."/>
        </authorList>
    </citation>
    <scope>NUCLEOTIDE SEQUENCE</scope>
</reference>
<dbReference type="AlphaFoldDB" id="A0A816BVC3"/>
<organism evidence="1 2">
    <name type="scientific">Rotaria magnacalcarata</name>
    <dbReference type="NCBI Taxonomy" id="392030"/>
    <lineage>
        <taxon>Eukaryota</taxon>
        <taxon>Metazoa</taxon>
        <taxon>Spiralia</taxon>
        <taxon>Gnathifera</taxon>
        <taxon>Rotifera</taxon>
        <taxon>Eurotatoria</taxon>
        <taxon>Bdelloidea</taxon>
        <taxon>Philodinida</taxon>
        <taxon>Philodinidae</taxon>
        <taxon>Rotaria</taxon>
    </lineage>
</organism>
<name>A0A816BVC3_9BILA</name>
<proteinExistence type="predicted"/>
<dbReference type="Proteomes" id="UP000663855">
    <property type="component" value="Unassembled WGS sequence"/>
</dbReference>
<evidence type="ECO:0000313" key="1">
    <source>
        <dbReference type="EMBL" id="CAF1614527.1"/>
    </source>
</evidence>
<sequence>MLSLTSDLSALLKKKSKSGHTSTTLSNVNADECYKKDQNAKIICKVNIEYLDILLLHLKHYNAYCALCICTRYFGKNISQPTALLLRCTLKCSGHVCNFKCKVYVLNNGYCFLIATNRKIFHLANEKISRPIRGSQRRAIMDKLKAGGSVYRVHAQYAEENAESSLSPDISLGILQLHDKLAQEMNSEGIIKGALQIVQFRPFCVVAFTEASIRLYDSIVNCPEPVLSWDATGGIVKNSSSKQCLYYELTITHPNIVDEDSLVPLTFMLSEPQTFFTVKQWLLPFEECYRKVFPHKKNSFPIPAIILSDRAQVFLQAAFYVFNDENYSAIRNDLSKTNIHAYLSLFMLDMCKRVNKSTRPEIKDNWRLIYQVFFNYVSNDNINFKQHHATLLSRISKITNDPNSSRAINQSKEILTNINDPFAFDDDNELDDYDHNPMNTYENIKTNNKRKRSTTSHLNSSNILINRSPLESIIDEEEELNKADSPLKQELQAIYNEWLTTCIKYTGAFSSFDKASKGTRQWLSHINQQCIPPIPIWSNILLGNLSRHGTSTVRAFDNLLLSSHNQRTNAMSERRMSIVKRTQLGIQTRCTYDAILEILVNDMKKMFEKFSISLMATMFQDTDNETNSQQLKIV</sequence>
<dbReference type="EMBL" id="CAJNOV010017915">
    <property type="protein sequence ID" value="CAF1614527.1"/>
    <property type="molecule type" value="Genomic_DNA"/>
</dbReference>